<dbReference type="InParanoid" id="A0A3A9JR10"/>
<organism evidence="1 2">
    <name type="scientific">Teichococcus wenyumeiae</name>
    <dbReference type="NCBI Taxonomy" id="2478470"/>
    <lineage>
        <taxon>Bacteria</taxon>
        <taxon>Pseudomonadati</taxon>
        <taxon>Pseudomonadota</taxon>
        <taxon>Alphaproteobacteria</taxon>
        <taxon>Acetobacterales</taxon>
        <taxon>Roseomonadaceae</taxon>
        <taxon>Roseomonas</taxon>
    </lineage>
</organism>
<evidence type="ECO:0000313" key="2">
    <source>
        <dbReference type="Proteomes" id="UP000278036"/>
    </source>
</evidence>
<protein>
    <submittedName>
        <fullName evidence="1">PLP-dependent lyase/thiolase</fullName>
    </submittedName>
</protein>
<keyword evidence="1" id="KW-0456">Lyase</keyword>
<name>A0A3A9JR10_9PROT</name>
<dbReference type="AlphaFoldDB" id="A0A3A9JR10"/>
<proteinExistence type="predicted"/>
<dbReference type="Proteomes" id="UP000278036">
    <property type="component" value="Unassembled WGS sequence"/>
</dbReference>
<sequence length="59" mass="5649">EGITVPEAGLAEAPAVLRDCGGPETTPSGATGLAALLAGPALPPESRVLLIISEAAVAS</sequence>
<accession>A0A3A9JR10</accession>
<gene>
    <name evidence="1" type="ORF">D6Z83_25255</name>
</gene>
<evidence type="ECO:0000313" key="1">
    <source>
        <dbReference type="EMBL" id="RKK01389.1"/>
    </source>
</evidence>
<dbReference type="EMBL" id="RAQU01000281">
    <property type="protein sequence ID" value="RKK01389.1"/>
    <property type="molecule type" value="Genomic_DNA"/>
</dbReference>
<feature type="non-terminal residue" evidence="1">
    <location>
        <position position="1"/>
    </location>
</feature>
<dbReference type="GO" id="GO:0016829">
    <property type="term" value="F:lyase activity"/>
    <property type="evidence" value="ECO:0007669"/>
    <property type="project" value="UniProtKB-KW"/>
</dbReference>
<comment type="caution">
    <text evidence="1">The sequence shown here is derived from an EMBL/GenBank/DDBJ whole genome shotgun (WGS) entry which is preliminary data.</text>
</comment>
<reference evidence="1 2" key="1">
    <citation type="submission" date="2018-09" db="EMBL/GenBank/DDBJ databases">
        <title>Roseomonas sp. nov., isolated from feces of Tibetan antelopes in the Qinghai-Tibet plateau, China.</title>
        <authorList>
            <person name="Tian Z."/>
        </authorList>
    </citation>
    <scope>NUCLEOTIDE SEQUENCE [LARGE SCALE GENOMIC DNA]</scope>
    <source>
        <strain evidence="1 2">Z24</strain>
    </source>
</reference>